<dbReference type="EMBL" id="JASBWR010000092">
    <property type="protein sequence ID" value="KAJ9096597.1"/>
    <property type="molecule type" value="Genomic_DNA"/>
</dbReference>
<keyword evidence="2" id="KW-1185">Reference proteome</keyword>
<sequence length="257" mass="28174">MDPLRKSQPVDISMNSLKLVSFADLLDEQLPSPPASFTQIIDAYSREGKGDVETLKSVLAAKQAEEDRPTHPLPVATRNRKRSTSPVNYSTMLPPMRLARAHDQSLSHDRTLPSLTAQLSSSSSVSSPSAISDRFLRAPREYSYASESDRTEAPVTSAVAGRKRAYTMDSENATSSATGVYYQARDKHLLPSPKHSGHSFTAVHESSSARSNPHDGEASMNKRLRADDVPLSRPRRCRNGLELLLNAAGRSDSEESR</sequence>
<dbReference type="Proteomes" id="UP001241377">
    <property type="component" value="Unassembled WGS sequence"/>
</dbReference>
<name>A0ACC2VCB9_9TREE</name>
<organism evidence="1 2">
    <name type="scientific">Naganishia cerealis</name>
    <dbReference type="NCBI Taxonomy" id="610337"/>
    <lineage>
        <taxon>Eukaryota</taxon>
        <taxon>Fungi</taxon>
        <taxon>Dikarya</taxon>
        <taxon>Basidiomycota</taxon>
        <taxon>Agaricomycotina</taxon>
        <taxon>Tremellomycetes</taxon>
        <taxon>Filobasidiales</taxon>
        <taxon>Filobasidiaceae</taxon>
        <taxon>Naganishia</taxon>
    </lineage>
</organism>
<reference evidence="1" key="1">
    <citation type="submission" date="2023-04" db="EMBL/GenBank/DDBJ databases">
        <title>Draft Genome sequencing of Naganishia species isolated from polar environments using Oxford Nanopore Technology.</title>
        <authorList>
            <person name="Leo P."/>
            <person name="Venkateswaran K."/>
        </authorList>
    </citation>
    <scope>NUCLEOTIDE SEQUENCE</scope>
    <source>
        <strain evidence="1">MNA-CCFEE 5261</strain>
    </source>
</reference>
<comment type="caution">
    <text evidence="1">The sequence shown here is derived from an EMBL/GenBank/DDBJ whole genome shotgun (WGS) entry which is preliminary data.</text>
</comment>
<evidence type="ECO:0000313" key="2">
    <source>
        <dbReference type="Proteomes" id="UP001241377"/>
    </source>
</evidence>
<evidence type="ECO:0000313" key="1">
    <source>
        <dbReference type="EMBL" id="KAJ9096597.1"/>
    </source>
</evidence>
<proteinExistence type="predicted"/>
<accession>A0ACC2VCB9</accession>
<protein>
    <submittedName>
        <fullName evidence="1">Uncharacterized protein</fullName>
    </submittedName>
</protein>
<gene>
    <name evidence="1" type="ORF">QFC19_007130</name>
</gene>